<dbReference type="AlphaFoldDB" id="A0A679FN10"/>
<keyword evidence="5 6" id="KW-0472">Membrane</keyword>
<keyword evidence="9" id="KW-1185">Reference proteome</keyword>
<dbReference type="EMBL" id="AP022557">
    <property type="protein sequence ID" value="BBW97982.1"/>
    <property type="molecule type" value="Genomic_DNA"/>
</dbReference>
<evidence type="ECO:0000256" key="3">
    <source>
        <dbReference type="ARBA" id="ARBA00022692"/>
    </source>
</evidence>
<evidence type="ECO:0000256" key="2">
    <source>
        <dbReference type="ARBA" id="ARBA00022475"/>
    </source>
</evidence>
<protein>
    <recommendedName>
        <fullName evidence="7">Type II secretion system protein GspF domain-containing protein</fullName>
    </recommendedName>
</protein>
<keyword evidence="2" id="KW-1003">Cell membrane</keyword>
<feature type="domain" description="Type II secretion system protein GspF" evidence="7">
    <location>
        <begin position="159"/>
        <end position="284"/>
    </location>
</feature>
<keyword evidence="3 6" id="KW-0812">Transmembrane</keyword>
<feature type="transmembrane region" description="Helical" evidence="6">
    <location>
        <begin position="267"/>
        <end position="289"/>
    </location>
</feature>
<evidence type="ECO:0000256" key="6">
    <source>
        <dbReference type="SAM" id="Phobius"/>
    </source>
</evidence>
<organism evidence="8 9">
    <name type="scientific">Geobacillus subterraneus</name>
    <dbReference type="NCBI Taxonomy" id="129338"/>
    <lineage>
        <taxon>Bacteria</taxon>
        <taxon>Bacillati</taxon>
        <taxon>Bacillota</taxon>
        <taxon>Bacilli</taxon>
        <taxon>Bacillales</taxon>
        <taxon>Anoxybacillaceae</taxon>
        <taxon>Geobacillus</taxon>
    </lineage>
</organism>
<evidence type="ECO:0000256" key="4">
    <source>
        <dbReference type="ARBA" id="ARBA00022989"/>
    </source>
</evidence>
<name>A0A679FN10_9BACL</name>
<dbReference type="InterPro" id="IPR018076">
    <property type="entry name" value="T2SS_GspF_dom"/>
</dbReference>
<evidence type="ECO:0000256" key="1">
    <source>
        <dbReference type="ARBA" id="ARBA00004651"/>
    </source>
</evidence>
<dbReference type="Proteomes" id="UP000501421">
    <property type="component" value="Chromosome"/>
</dbReference>
<comment type="subcellular location">
    <subcellularLocation>
        <location evidence="1">Cell membrane</location>
        <topology evidence="1">Multi-pass membrane protein</topology>
    </subcellularLocation>
</comment>
<dbReference type="PANTHER" id="PTHR35007">
    <property type="entry name" value="INTEGRAL MEMBRANE PROTEIN-RELATED"/>
    <property type="match status" value="1"/>
</dbReference>
<keyword evidence="4 6" id="KW-1133">Transmembrane helix</keyword>
<feature type="transmembrane region" description="Helical" evidence="6">
    <location>
        <begin position="120"/>
        <end position="139"/>
    </location>
</feature>
<feature type="transmembrane region" description="Helical" evidence="6">
    <location>
        <begin position="6"/>
        <end position="23"/>
    </location>
</feature>
<gene>
    <name evidence="8" type="ORF">GsuE55_28150</name>
</gene>
<evidence type="ECO:0000313" key="8">
    <source>
        <dbReference type="EMBL" id="BBW97982.1"/>
    </source>
</evidence>
<proteinExistence type="predicted"/>
<reference evidence="9" key="1">
    <citation type="journal article" date="2020" name="Microbiol. Resour. Announc.">
        <title>Complete Genome Sequence of Geobacillus sp. Strain E55-1, Isolated from Mine Geyser in Japan.</title>
        <authorList>
            <person name="Miyazaki K."/>
            <person name="Hase E."/>
            <person name="Tokito N."/>
        </authorList>
    </citation>
    <scope>NUCLEOTIDE SEQUENCE [LARGE SCALE GENOMIC DNA]</scope>
    <source>
        <strain evidence="9">E55-1</strain>
    </source>
</reference>
<evidence type="ECO:0000256" key="5">
    <source>
        <dbReference type="ARBA" id="ARBA00023136"/>
    </source>
</evidence>
<dbReference type="PANTHER" id="PTHR35007:SF2">
    <property type="entry name" value="PILUS ASSEMBLE PROTEIN"/>
    <property type="match status" value="1"/>
</dbReference>
<dbReference type="GO" id="GO:0005886">
    <property type="term" value="C:plasma membrane"/>
    <property type="evidence" value="ECO:0007669"/>
    <property type="project" value="UniProtKB-SubCell"/>
</dbReference>
<evidence type="ECO:0000259" key="7">
    <source>
        <dbReference type="Pfam" id="PF00482"/>
    </source>
</evidence>
<dbReference type="RefSeq" id="WP_033842814.1">
    <property type="nucleotide sequence ID" value="NZ_AP022557.1"/>
</dbReference>
<evidence type="ECO:0000313" key="9">
    <source>
        <dbReference type="Proteomes" id="UP000501421"/>
    </source>
</evidence>
<accession>A0A679FN10</accession>
<dbReference type="Pfam" id="PF00482">
    <property type="entry name" value="T2SSF"/>
    <property type="match status" value="1"/>
</dbReference>
<sequence length="297" mass="33382">MLFLISSLVFLTICIAFLPFNMLRMYKLQKRFNFQAAGEKVPISKYGIVKKISRSVGNLLAFLNIQMNAKRRKVLTEKIMGAGLAGKWTPLDVYSLQLILPVAVCLFYLMLALASGESSFYIFALALSPLSYALPVVWLNGEIRKRKETISRELPHYVNSIAIMCEAGLNLFPAIKEVATRKKGVLSEELKQVIYEVSLGIPQTEALERMAERCQIDEVSRFVSAVNQTLERGSSGITAILRQQATEVWENRKKRAQEMGAKASVKLFFPLMLLAFPSTIIFILGPVLMELAKFIFS</sequence>
<feature type="transmembrane region" description="Helical" evidence="6">
    <location>
        <begin position="93"/>
        <end position="114"/>
    </location>
</feature>